<dbReference type="AlphaFoldDB" id="A0A1F6E519"/>
<sequence length="130" mass="15220">MSAQVISLHPYDPPYVWLEEDNPDLAEAIFSKRLAFHSQPYPGMEFPTRTGFFFGKPEGEVAPYQCVGQNEYQGLILSLDEPIIINCPRQRGRTRYFVVEVIMLFNEGVPVMWRAWRFRDPNFRRFSIVS</sequence>
<comment type="caution">
    <text evidence="1">The sequence shown here is derived from an EMBL/GenBank/DDBJ whole genome shotgun (WGS) entry which is preliminary data.</text>
</comment>
<protein>
    <submittedName>
        <fullName evidence="1">Uncharacterized protein</fullName>
    </submittedName>
</protein>
<gene>
    <name evidence="1" type="ORF">A3C95_01875</name>
</gene>
<proteinExistence type="predicted"/>
<accession>A0A1F6E519</accession>
<dbReference type="STRING" id="1798499.A3C95_01875"/>
<organism evidence="1 2">
    <name type="scientific">Candidatus Kaiserbacteria bacterium RIFCSPHIGHO2_02_FULL_56_30</name>
    <dbReference type="NCBI Taxonomy" id="1798499"/>
    <lineage>
        <taxon>Bacteria</taxon>
        <taxon>Candidatus Kaiseribacteriota</taxon>
    </lineage>
</organism>
<evidence type="ECO:0000313" key="1">
    <source>
        <dbReference type="EMBL" id="OGG68783.1"/>
    </source>
</evidence>
<reference evidence="1 2" key="1">
    <citation type="journal article" date="2016" name="Nat. Commun.">
        <title>Thousands of microbial genomes shed light on interconnected biogeochemical processes in an aquifer system.</title>
        <authorList>
            <person name="Anantharaman K."/>
            <person name="Brown C.T."/>
            <person name="Hug L.A."/>
            <person name="Sharon I."/>
            <person name="Castelle C.J."/>
            <person name="Probst A.J."/>
            <person name="Thomas B.C."/>
            <person name="Singh A."/>
            <person name="Wilkins M.J."/>
            <person name="Karaoz U."/>
            <person name="Brodie E.L."/>
            <person name="Williams K.H."/>
            <person name="Hubbard S.S."/>
            <person name="Banfield J.F."/>
        </authorList>
    </citation>
    <scope>NUCLEOTIDE SEQUENCE [LARGE SCALE GENOMIC DNA]</scope>
</reference>
<name>A0A1F6E519_9BACT</name>
<evidence type="ECO:0000313" key="2">
    <source>
        <dbReference type="Proteomes" id="UP000177107"/>
    </source>
</evidence>
<dbReference type="EMBL" id="MFLM01000003">
    <property type="protein sequence ID" value="OGG68783.1"/>
    <property type="molecule type" value="Genomic_DNA"/>
</dbReference>
<dbReference type="Proteomes" id="UP000177107">
    <property type="component" value="Unassembled WGS sequence"/>
</dbReference>